<reference evidence="1 2" key="1">
    <citation type="submission" date="2018-03" db="EMBL/GenBank/DDBJ databases">
        <title>Draft genome sequence of the plant growth promoting rhizobacterium Pseudomonas protegens strain BNJ-SS-45 isolated from wheat (Triticum aestivum) rhizosphere.</title>
        <authorList>
            <person name="Bajpai A."/>
            <person name="Shende K."/>
            <person name="Meena N."/>
            <person name="Upadhyayula S.R."/>
            <person name="Suravajhala P."/>
            <person name="Medicherla K.M."/>
            <person name="Johri B.N."/>
        </authorList>
    </citation>
    <scope>NUCLEOTIDE SEQUENCE [LARGE SCALE GENOMIC DNA]</scope>
    <source>
        <strain evidence="1 2">BNJ-SS-45</strain>
    </source>
</reference>
<evidence type="ECO:0000313" key="2">
    <source>
        <dbReference type="Proteomes" id="UP000244178"/>
    </source>
</evidence>
<accession>A0A2T6GMH0</accession>
<dbReference type="EMBL" id="PYJM01000002">
    <property type="protein sequence ID" value="PUA45336.1"/>
    <property type="molecule type" value="Genomic_DNA"/>
</dbReference>
<gene>
    <name evidence="1" type="ORF">C5U62_07530</name>
</gene>
<organism evidence="1 2">
    <name type="scientific">Pseudomonas protegens</name>
    <dbReference type="NCBI Taxonomy" id="380021"/>
    <lineage>
        <taxon>Bacteria</taxon>
        <taxon>Pseudomonadati</taxon>
        <taxon>Pseudomonadota</taxon>
        <taxon>Gammaproteobacteria</taxon>
        <taxon>Pseudomonadales</taxon>
        <taxon>Pseudomonadaceae</taxon>
        <taxon>Pseudomonas</taxon>
    </lineage>
</organism>
<proteinExistence type="predicted"/>
<comment type="caution">
    <text evidence="1">The sequence shown here is derived from an EMBL/GenBank/DDBJ whole genome shotgun (WGS) entry which is preliminary data.</text>
</comment>
<sequence>MTVADADQGFAECSVRDLQRYAAACLEAYCQGKGIRHCAVDALIRHLKDYPDRGSVLAWERAGALLALNGRGDDWPQDLVALIPPSETEAFSSLVDSAVEVGLVDLFGESTDLPVTFVRKITSILRGQSIDLPDLPGPRAI</sequence>
<dbReference type="Proteomes" id="UP000244178">
    <property type="component" value="Unassembled WGS sequence"/>
</dbReference>
<evidence type="ECO:0000313" key="1">
    <source>
        <dbReference type="EMBL" id="PUA45336.1"/>
    </source>
</evidence>
<protein>
    <submittedName>
        <fullName evidence="1">Uncharacterized protein</fullName>
    </submittedName>
</protein>
<dbReference type="RefSeq" id="WP_108544287.1">
    <property type="nucleotide sequence ID" value="NZ_PYJM01000002.1"/>
</dbReference>
<name>A0A2T6GMH0_9PSED</name>
<dbReference type="AlphaFoldDB" id="A0A2T6GMH0"/>